<keyword evidence="1" id="KW-0472">Membrane</keyword>
<keyword evidence="1" id="KW-0812">Transmembrane</keyword>
<evidence type="ECO:0008006" key="5">
    <source>
        <dbReference type="Google" id="ProtNLM"/>
    </source>
</evidence>
<dbReference type="AlphaFoldDB" id="A0AAJ0AL50"/>
<organism evidence="3 4">
    <name type="scientific">Colletotrichum godetiae</name>
    <dbReference type="NCBI Taxonomy" id="1209918"/>
    <lineage>
        <taxon>Eukaryota</taxon>
        <taxon>Fungi</taxon>
        <taxon>Dikarya</taxon>
        <taxon>Ascomycota</taxon>
        <taxon>Pezizomycotina</taxon>
        <taxon>Sordariomycetes</taxon>
        <taxon>Hypocreomycetidae</taxon>
        <taxon>Glomerellales</taxon>
        <taxon>Glomerellaceae</taxon>
        <taxon>Colletotrichum</taxon>
        <taxon>Colletotrichum acutatum species complex</taxon>
    </lineage>
</organism>
<accession>A0AAJ0AL50</accession>
<feature type="signal peptide" evidence="2">
    <location>
        <begin position="1"/>
        <end position="19"/>
    </location>
</feature>
<evidence type="ECO:0000313" key="3">
    <source>
        <dbReference type="EMBL" id="KAK1675897.1"/>
    </source>
</evidence>
<evidence type="ECO:0000313" key="4">
    <source>
        <dbReference type="Proteomes" id="UP001224890"/>
    </source>
</evidence>
<dbReference type="GeneID" id="85459345"/>
<name>A0AAJ0AL50_9PEZI</name>
<reference evidence="3" key="1">
    <citation type="submission" date="2021-06" db="EMBL/GenBank/DDBJ databases">
        <title>Comparative genomics, transcriptomics and evolutionary studies reveal genomic signatures of adaptation to plant cell wall in hemibiotrophic fungi.</title>
        <authorList>
            <consortium name="DOE Joint Genome Institute"/>
            <person name="Baroncelli R."/>
            <person name="Diaz J.F."/>
            <person name="Benocci T."/>
            <person name="Peng M."/>
            <person name="Battaglia E."/>
            <person name="Haridas S."/>
            <person name="Andreopoulos W."/>
            <person name="Labutti K."/>
            <person name="Pangilinan J."/>
            <person name="Floch G.L."/>
            <person name="Makela M.R."/>
            <person name="Henrissat B."/>
            <person name="Grigoriev I.V."/>
            <person name="Crouch J.A."/>
            <person name="De Vries R.P."/>
            <person name="Sukno S.A."/>
            <person name="Thon M.R."/>
        </authorList>
    </citation>
    <scope>NUCLEOTIDE SEQUENCE</scope>
    <source>
        <strain evidence="3">CBS 193.32</strain>
    </source>
</reference>
<sequence>MHQVGEAIFFLSFVCVLWTQHPPLAGSPSTSSFLSLFFPFLFFMTLFCAFSPSGDAFLWMSDCGMWTDLTGLWTISFPPTARPLLLVGVSSHAQWRMREPKPSHKYL</sequence>
<keyword evidence="4" id="KW-1185">Reference proteome</keyword>
<comment type="caution">
    <text evidence="3">The sequence shown here is derived from an EMBL/GenBank/DDBJ whole genome shotgun (WGS) entry which is preliminary data.</text>
</comment>
<dbReference type="EMBL" id="JAHMHR010000019">
    <property type="protein sequence ID" value="KAK1675897.1"/>
    <property type="molecule type" value="Genomic_DNA"/>
</dbReference>
<keyword evidence="1" id="KW-1133">Transmembrane helix</keyword>
<feature type="chain" id="PRO_5042499447" description="Secreted protein" evidence="2">
    <location>
        <begin position="20"/>
        <end position="107"/>
    </location>
</feature>
<proteinExistence type="predicted"/>
<dbReference type="RefSeq" id="XP_060429900.1">
    <property type="nucleotide sequence ID" value="XM_060574819.1"/>
</dbReference>
<protein>
    <recommendedName>
        <fullName evidence="5">Secreted protein</fullName>
    </recommendedName>
</protein>
<gene>
    <name evidence="3" type="ORF">BDP55DRAFT_662630</name>
</gene>
<evidence type="ECO:0000256" key="2">
    <source>
        <dbReference type="SAM" id="SignalP"/>
    </source>
</evidence>
<dbReference type="Proteomes" id="UP001224890">
    <property type="component" value="Unassembled WGS sequence"/>
</dbReference>
<evidence type="ECO:0000256" key="1">
    <source>
        <dbReference type="SAM" id="Phobius"/>
    </source>
</evidence>
<feature type="transmembrane region" description="Helical" evidence="1">
    <location>
        <begin position="36"/>
        <end position="59"/>
    </location>
</feature>
<keyword evidence="2" id="KW-0732">Signal</keyword>